<organism evidence="1 2">
    <name type="scientific">Sphingomonas glaciei</name>
    <dbReference type="NCBI Taxonomy" id="2938948"/>
    <lineage>
        <taxon>Bacteria</taxon>
        <taxon>Pseudomonadati</taxon>
        <taxon>Pseudomonadota</taxon>
        <taxon>Alphaproteobacteria</taxon>
        <taxon>Sphingomonadales</taxon>
        <taxon>Sphingomonadaceae</taxon>
        <taxon>Sphingomonas</taxon>
    </lineage>
</organism>
<name>A0ABY5MYP8_9SPHN</name>
<keyword evidence="2" id="KW-1185">Reference proteome</keyword>
<evidence type="ECO:0000313" key="2">
    <source>
        <dbReference type="Proteomes" id="UP000831921"/>
    </source>
</evidence>
<proteinExistence type="predicted"/>
<sequence length="386" mass="42446">MIADHEEEDPAVAIGTDERRMHVRAYNYWSSLLAGRDFPSIEDLDGRDVSDFADHSLLLDFTASSDNPVTSFIGAALRAECEIGDEVRTIADVPPRSLLSRLTDHWLQIVANRAPIGFEAEFTNQRGHDICYRGILMPFSSDGETIDFIYGVINWKDGIAAPAPVLSLVEEDDVLDLVDGIEPEFEDVAPLGEDAGLADRLSAARETVEVLKAADGRSRAALYRALSLAYDFAVASRRVPDDYAELLDDAGIRSQARAPMTPIVKLVFGADYDKARLTEFAAALAHAERCEIDFEGFLPFIESFPGSLKGLVAAERDARRPDRRSDTRVDKARVMLRSVNAQPLSALAGNDEFTLVLVRRDANGKVEPVCAVPDLNLLEKAFRHLG</sequence>
<evidence type="ECO:0000313" key="1">
    <source>
        <dbReference type="EMBL" id="UUR07471.1"/>
    </source>
</evidence>
<dbReference type="EMBL" id="CP097253">
    <property type="protein sequence ID" value="UUR07471.1"/>
    <property type="molecule type" value="Genomic_DNA"/>
</dbReference>
<reference evidence="1 2" key="1">
    <citation type="submission" date="2022-05" db="EMBL/GenBank/DDBJ databases">
        <title>S8-45 Sphingomonas ultraviolaceadurans.</title>
        <authorList>
            <person name="Liu Y."/>
        </authorList>
    </citation>
    <scope>NUCLEOTIDE SEQUENCE [LARGE SCALE GENOMIC DNA]</scope>
    <source>
        <strain evidence="1 2">S8-45</strain>
    </source>
</reference>
<evidence type="ECO:0008006" key="3">
    <source>
        <dbReference type="Google" id="ProtNLM"/>
    </source>
</evidence>
<dbReference type="RefSeq" id="WP_249455191.1">
    <property type="nucleotide sequence ID" value="NZ_CP097253.1"/>
</dbReference>
<dbReference type="Proteomes" id="UP000831921">
    <property type="component" value="Chromosome"/>
</dbReference>
<accession>A0ABY5MYP8</accession>
<protein>
    <recommendedName>
        <fullName evidence="3">PAS domain-containing protein</fullName>
    </recommendedName>
</protein>
<gene>
    <name evidence="1" type="ORF">M1K48_11055</name>
</gene>